<dbReference type="SUPFAM" id="SSF54373">
    <property type="entry name" value="FAD-linked reductases, C-terminal domain"/>
    <property type="match status" value="1"/>
</dbReference>
<dbReference type="Gene3D" id="3.50.50.60">
    <property type="entry name" value="FAD/NAD(P)-binding domain"/>
    <property type="match status" value="1"/>
</dbReference>
<feature type="binding site" evidence="3">
    <location>
        <position position="238"/>
    </location>
    <ligand>
        <name>FAD</name>
        <dbReference type="ChEBI" id="CHEBI:57692"/>
    </ligand>
</feature>
<proteinExistence type="inferred from homology"/>
<accession>A0A4S8QRK8</accession>
<dbReference type="OrthoDB" id="3525285at2759"/>
<evidence type="ECO:0000313" key="5">
    <source>
        <dbReference type="EMBL" id="THV46871.1"/>
    </source>
</evidence>
<sequence length="595" mass="66020">MWWPLGKKYPEYHPAQVDSKTYDFVIVGGGTAGCTLASRLSENPEISVLVLECGPANDTWLSRNPLISSDPTRPTFGATRWKSEPMKYCDDRRSGVIRGEALGGTSRINSMIYTRGTPADYDAWASLGHSEWSYKKLLPYFVKSETSLDYQDSTHHGNTGPWITQTFTYFNYFTDCAKSMGFISVPDCNAPDAPPEGVATLSLTLSKHRERVSSFEAFLPKKIALERRNLTICTNALVSSVVFKQEKGFPRTEKILFQSSDRKSECIYSVRVNKEVIVCSGAIGSPQVLMLSGIGPRESLEEHGIKLVHDLPGVGSTLTDHHSIPVAWEVPAAESLTSMATSPLKIALELFKYIFFQVGLFSIPVQTLALYVRSRMIKEDSTGLVEETSTKSFDAQSLIPDIELMPLSTSGMDNFDEPEFINIFSKTPIFCVLATILQPRSNGTVRLASSNPHDKPKVDFGILSDPSDLTIARSAIRLTLSIADKMKESGFPLLRNITFPAEKQELDIKSKTTEEMDKFIRRRIRTTFHYASTCRMAPEHDPKAPGVVDDELKVYGVKGLRVCDTSIFPQIVSGHLQAPAVMVAEKCADLIKNDL</sequence>
<evidence type="ECO:0000313" key="6">
    <source>
        <dbReference type="Proteomes" id="UP000308671"/>
    </source>
</evidence>
<evidence type="ECO:0000259" key="4">
    <source>
        <dbReference type="PROSITE" id="PS00624"/>
    </source>
</evidence>
<feature type="active site" description="Proton donor" evidence="2">
    <location>
        <position position="529"/>
    </location>
</feature>
<dbReference type="GO" id="GO:0016614">
    <property type="term" value="F:oxidoreductase activity, acting on CH-OH group of donors"/>
    <property type="evidence" value="ECO:0007669"/>
    <property type="project" value="InterPro"/>
</dbReference>
<gene>
    <name evidence="5" type="ORF">BGAL_0353g00050</name>
</gene>
<dbReference type="EMBL" id="PQXL01000353">
    <property type="protein sequence ID" value="THV46871.1"/>
    <property type="molecule type" value="Genomic_DNA"/>
</dbReference>
<protein>
    <recommendedName>
        <fullName evidence="4">Glucose-methanol-choline oxidoreductase N-terminal domain-containing protein</fullName>
    </recommendedName>
</protein>
<reference evidence="5 6" key="1">
    <citation type="submission" date="2017-12" db="EMBL/GenBank/DDBJ databases">
        <title>Comparative genomics of Botrytis spp.</title>
        <authorList>
            <person name="Valero-Jimenez C.A."/>
            <person name="Tapia P."/>
            <person name="Veloso J."/>
            <person name="Silva-Moreno E."/>
            <person name="Staats M."/>
            <person name="Valdes J.H."/>
            <person name="Van Kan J.A.L."/>
        </authorList>
    </citation>
    <scope>NUCLEOTIDE SEQUENCE [LARGE SCALE GENOMIC DNA]</scope>
    <source>
        <strain evidence="5 6">MUCL435</strain>
    </source>
</reference>
<dbReference type="PROSITE" id="PS00624">
    <property type="entry name" value="GMC_OXRED_2"/>
    <property type="match status" value="1"/>
</dbReference>
<dbReference type="Proteomes" id="UP000308671">
    <property type="component" value="Unassembled WGS sequence"/>
</dbReference>
<keyword evidence="3" id="KW-0285">Flavoprotein</keyword>
<dbReference type="InterPro" id="IPR000172">
    <property type="entry name" value="GMC_OxRdtase_N"/>
</dbReference>
<dbReference type="Gene3D" id="3.30.560.10">
    <property type="entry name" value="Glucose Oxidase, domain 3"/>
    <property type="match status" value="1"/>
</dbReference>
<organism evidence="5 6">
    <name type="scientific">Botrytis galanthina</name>
    <dbReference type="NCBI Taxonomy" id="278940"/>
    <lineage>
        <taxon>Eukaryota</taxon>
        <taxon>Fungi</taxon>
        <taxon>Dikarya</taxon>
        <taxon>Ascomycota</taxon>
        <taxon>Pezizomycotina</taxon>
        <taxon>Leotiomycetes</taxon>
        <taxon>Helotiales</taxon>
        <taxon>Sclerotiniaceae</taxon>
        <taxon>Botrytis</taxon>
    </lineage>
</organism>
<keyword evidence="3" id="KW-0274">FAD</keyword>
<dbReference type="InterPro" id="IPR007867">
    <property type="entry name" value="GMC_OxRtase_C"/>
</dbReference>
<name>A0A4S8QRK8_9HELO</name>
<evidence type="ECO:0000256" key="2">
    <source>
        <dbReference type="PIRSR" id="PIRSR000137-1"/>
    </source>
</evidence>
<feature type="active site" description="Proton acceptor" evidence="2">
    <location>
        <position position="575"/>
    </location>
</feature>
<dbReference type="SUPFAM" id="SSF51905">
    <property type="entry name" value="FAD/NAD(P)-binding domain"/>
    <property type="match status" value="1"/>
</dbReference>
<evidence type="ECO:0000256" key="3">
    <source>
        <dbReference type="PIRSR" id="PIRSR000137-2"/>
    </source>
</evidence>
<feature type="domain" description="Glucose-methanol-choline oxidoreductase N-terminal" evidence="4">
    <location>
        <begin position="281"/>
        <end position="295"/>
    </location>
</feature>
<dbReference type="PANTHER" id="PTHR11552:SF219">
    <property type="entry name" value="GLUCOSE-METHANOL-CHOLINE OXIDOREDUCTASE N-TERMINAL DOMAIN-CONTAINING PROTEIN"/>
    <property type="match status" value="1"/>
</dbReference>
<dbReference type="AlphaFoldDB" id="A0A4S8QRK8"/>
<dbReference type="PIRSF" id="PIRSF000137">
    <property type="entry name" value="Alcohol_oxidase"/>
    <property type="match status" value="1"/>
</dbReference>
<evidence type="ECO:0000256" key="1">
    <source>
        <dbReference type="ARBA" id="ARBA00010790"/>
    </source>
</evidence>
<dbReference type="InterPro" id="IPR036188">
    <property type="entry name" value="FAD/NAD-bd_sf"/>
</dbReference>
<keyword evidence="6" id="KW-1185">Reference proteome</keyword>
<dbReference type="InterPro" id="IPR012132">
    <property type="entry name" value="GMC_OxRdtase"/>
</dbReference>
<comment type="cofactor">
    <cofactor evidence="3">
        <name>FAD</name>
        <dbReference type="ChEBI" id="CHEBI:57692"/>
    </cofactor>
</comment>
<dbReference type="PROSITE" id="PS51257">
    <property type="entry name" value="PROKAR_LIPOPROTEIN"/>
    <property type="match status" value="1"/>
</dbReference>
<comment type="caution">
    <text evidence="5">The sequence shown here is derived from an EMBL/GenBank/DDBJ whole genome shotgun (WGS) entry which is preliminary data.</text>
</comment>
<dbReference type="Pfam" id="PF05199">
    <property type="entry name" value="GMC_oxred_C"/>
    <property type="match status" value="1"/>
</dbReference>
<feature type="binding site" evidence="3">
    <location>
        <position position="105"/>
    </location>
    <ligand>
        <name>FAD</name>
        <dbReference type="ChEBI" id="CHEBI:57692"/>
    </ligand>
</feature>
<dbReference type="PANTHER" id="PTHR11552">
    <property type="entry name" value="GLUCOSE-METHANOL-CHOLINE GMC OXIDOREDUCTASE"/>
    <property type="match status" value="1"/>
</dbReference>
<comment type="similarity">
    <text evidence="1">Belongs to the GMC oxidoreductase family.</text>
</comment>
<dbReference type="Pfam" id="PF00732">
    <property type="entry name" value="GMC_oxred_N"/>
    <property type="match status" value="1"/>
</dbReference>
<dbReference type="GO" id="GO:0050660">
    <property type="term" value="F:flavin adenine dinucleotide binding"/>
    <property type="evidence" value="ECO:0007669"/>
    <property type="project" value="InterPro"/>
</dbReference>